<evidence type="ECO:0000313" key="2">
    <source>
        <dbReference type="Proteomes" id="UP000325755"/>
    </source>
</evidence>
<dbReference type="AlphaFoldDB" id="A0A5Q0BQ14"/>
<organism evidence="1 2">
    <name type="scientific">Candidatus Methylospira mobilis</name>
    <dbReference type="NCBI Taxonomy" id="1808979"/>
    <lineage>
        <taxon>Bacteria</taxon>
        <taxon>Pseudomonadati</taxon>
        <taxon>Pseudomonadota</taxon>
        <taxon>Gammaproteobacteria</taxon>
        <taxon>Methylococcales</taxon>
        <taxon>Methylococcaceae</taxon>
        <taxon>Candidatus Methylospira</taxon>
    </lineage>
</organism>
<proteinExistence type="predicted"/>
<name>A0A5Q0BQ14_9GAMM</name>
<sequence>MWNPILYLFALLQFLSLLRAETDARLYQQSPPVLTPTQIQHMIGRAVEMFLVGASFRNAELEP</sequence>
<keyword evidence="2" id="KW-1185">Reference proteome</keyword>
<gene>
    <name evidence="1" type="ORF">F6R98_18020</name>
</gene>
<protein>
    <submittedName>
        <fullName evidence="1">Uncharacterized protein</fullName>
    </submittedName>
</protein>
<dbReference type="EMBL" id="CP044205">
    <property type="protein sequence ID" value="QFY44294.1"/>
    <property type="molecule type" value="Genomic_DNA"/>
</dbReference>
<dbReference type="OrthoDB" id="270177at2"/>
<dbReference type="InParanoid" id="A0A5Q0BQ14"/>
<dbReference type="KEGG" id="mmob:F6R98_18020"/>
<dbReference type="Gene3D" id="1.10.357.10">
    <property type="entry name" value="Tetracycline Repressor, domain 2"/>
    <property type="match status" value="1"/>
</dbReference>
<dbReference type="Proteomes" id="UP000325755">
    <property type="component" value="Chromosome"/>
</dbReference>
<reference evidence="1 2" key="1">
    <citation type="submission" date="2019-09" db="EMBL/GenBank/DDBJ databases">
        <title>Ecophysiology of the spiral-shaped methanotroph Methylospira mobilis as revealed by the complete genome sequence.</title>
        <authorList>
            <person name="Oshkin I.Y."/>
            <person name="Dedysh S.N."/>
            <person name="Miroshnikov K."/>
            <person name="Danilova O.V."/>
            <person name="Hakobyan A."/>
            <person name="Liesack W."/>
        </authorList>
    </citation>
    <scope>NUCLEOTIDE SEQUENCE [LARGE SCALE GENOMIC DNA]</scope>
    <source>
        <strain evidence="1 2">Shm1</strain>
    </source>
</reference>
<accession>A0A5Q0BQ14</accession>
<evidence type="ECO:0000313" key="1">
    <source>
        <dbReference type="EMBL" id="QFY44294.1"/>
    </source>
</evidence>